<keyword evidence="2" id="KW-1015">Disulfide bond</keyword>
<keyword evidence="1 4" id="KW-0732">Signal</keyword>
<dbReference type="InterPro" id="IPR000742">
    <property type="entry name" value="EGF"/>
</dbReference>
<reference evidence="6" key="4">
    <citation type="submission" date="2025-09" db="UniProtKB">
        <authorList>
            <consortium name="Ensembl"/>
        </authorList>
    </citation>
    <scope>IDENTIFICATION</scope>
</reference>
<dbReference type="EMBL" id="EAAA01000436">
    <property type="status" value="NOT_ANNOTATED_CDS"/>
    <property type="molecule type" value="Genomic_DNA"/>
</dbReference>
<proteinExistence type="predicted"/>
<dbReference type="InterPro" id="IPR044004">
    <property type="entry name" value="TSP1_spondin_dom"/>
</dbReference>
<dbReference type="HOGENOM" id="CLU_1227176_0_0_1"/>
<sequence>MSRKLLLLFALVAIICLLTETHGWRRRRRRRRRRVCTRVNCAWKLGPCSITCGPGKRTYIKTRSNSCGGTCIQPAAVVCNVKPCPVNCVVGNWQPWGPCSKTCGAGGVTYRHGSILVHPKHGGTLCPALKQWKTCNRLCLNNGSFAVITTGSSTGHGCLCKTGYSGSCCEINNSFKYSNAQINIFYKTLFIRWLHHPYHHHHSHHCGDEEQNFVEGENQDGDIFAP</sequence>
<feature type="signal peptide" evidence="4">
    <location>
        <begin position="1"/>
        <end position="23"/>
    </location>
</feature>
<dbReference type="Pfam" id="PF19028">
    <property type="entry name" value="TSP1_spondin"/>
    <property type="match status" value="1"/>
</dbReference>
<evidence type="ECO:0000313" key="6">
    <source>
        <dbReference type="Ensembl" id="ENSCINP00000005480.3"/>
    </source>
</evidence>
<dbReference type="OMA" id="RIRTEQC"/>
<dbReference type="PROSITE" id="PS01186">
    <property type="entry name" value="EGF_2"/>
    <property type="match status" value="1"/>
</dbReference>
<reference evidence="6" key="3">
    <citation type="submission" date="2025-08" db="UniProtKB">
        <authorList>
            <consortium name="Ensembl"/>
        </authorList>
    </citation>
    <scope>IDENTIFICATION</scope>
</reference>
<accession>F6XP13</accession>
<protein>
    <recommendedName>
        <fullName evidence="5">EGF-like domain-containing protein</fullName>
    </recommendedName>
</protein>
<evidence type="ECO:0000256" key="3">
    <source>
        <dbReference type="ARBA" id="ARBA00023180"/>
    </source>
</evidence>
<dbReference type="Gene3D" id="2.20.100.10">
    <property type="entry name" value="Thrombospondin type-1 (TSP1) repeat"/>
    <property type="match status" value="1"/>
</dbReference>
<keyword evidence="7" id="KW-1185">Reference proteome</keyword>
<organism evidence="6 7">
    <name type="scientific">Ciona intestinalis</name>
    <name type="common">Transparent sea squirt</name>
    <name type="synonym">Ascidia intestinalis</name>
    <dbReference type="NCBI Taxonomy" id="7719"/>
    <lineage>
        <taxon>Eukaryota</taxon>
        <taxon>Metazoa</taxon>
        <taxon>Chordata</taxon>
        <taxon>Tunicata</taxon>
        <taxon>Ascidiacea</taxon>
        <taxon>Phlebobranchia</taxon>
        <taxon>Cionidae</taxon>
        <taxon>Ciona</taxon>
    </lineage>
</organism>
<name>F6XP13_CIOIN</name>
<evidence type="ECO:0000256" key="4">
    <source>
        <dbReference type="SAM" id="SignalP"/>
    </source>
</evidence>
<reference evidence="6" key="2">
    <citation type="journal article" date="2008" name="Genome Biol.">
        <title>Improved genome assembly and evidence-based global gene model set for the chordate Ciona intestinalis: new insight into intron and operon populations.</title>
        <authorList>
            <person name="Satou Y."/>
            <person name="Mineta K."/>
            <person name="Ogasawara M."/>
            <person name="Sasakura Y."/>
            <person name="Shoguchi E."/>
            <person name="Ueno K."/>
            <person name="Yamada L."/>
            <person name="Matsumoto J."/>
            <person name="Wasserscheid J."/>
            <person name="Dewar K."/>
            <person name="Wiley G.B."/>
            <person name="Macmil S.L."/>
            <person name="Roe B.A."/>
            <person name="Zeller R.W."/>
            <person name="Hastings K.E."/>
            <person name="Lemaire P."/>
            <person name="Lindquist E."/>
            <person name="Endo T."/>
            <person name="Hotta K."/>
            <person name="Inaba K."/>
        </authorList>
    </citation>
    <scope>NUCLEOTIDE SEQUENCE [LARGE SCALE GENOMIC DNA]</scope>
    <source>
        <strain evidence="6">wild type</strain>
    </source>
</reference>
<dbReference type="AlphaFoldDB" id="F6XP13"/>
<dbReference type="InterPro" id="IPR039942">
    <property type="entry name" value="SBSPO"/>
</dbReference>
<evidence type="ECO:0000313" key="7">
    <source>
        <dbReference type="Proteomes" id="UP000008144"/>
    </source>
</evidence>
<dbReference type="Pfam" id="PF00090">
    <property type="entry name" value="TSP_1"/>
    <property type="match status" value="1"/>
</dbReference>
<feature type="chain" id="PRO_5003350728" description="EGF-like domain-containing protein" evidence="4">
    <location>
        <begin position="24"/>
        <end position="226"/>
    </location>
</feature>
<dbReference type="InterPro" id="IPR000884">
    <property type="entry name" value="TSP1_rpt"/>
</dbReference>
<dbReference type="SUPFAM" id="SSF82895">
    <property type="entry name" value="TSP-1 type 1 repeat"/>
    <property type="match status" value="1"/>
</dbReference>
<evidence type="ECO:0000256" key="2">
    <source>
        <dbReference type="ARBA" id="ARBA00023157"/>
    </source>
</evidence>
<dbReference type="Proteomes" id="UP000008144">
    <property type="component" value="Chromosome 10"/>
</dbReference>
<dbReference type="InterPro" id="IPR036383">
    <property type="entry name" value="TSP1_rpt_sf"/>
</dbReference>
<dbReference type="PROSITE" id="PS50092">
    <property type="entry name" value="TSP1"/>
    <property type="match status" value="1"/>
</dbReference>
<dbReference type="PANTHER" id="PTHR20920">
    <property type="entry name" value="RPE-SPONDIN"/>
    <property type="match status" value="1"/>
</dbReference>
<evidence type="ECO:0000256" key="1">
    <source>
        <dbReference type="ARBA" id="ARBA00022729"/>
    </source>
</evidence>
<dbReference type="Ensembl" id="ENSCINT00000005480.3">
    <property type="protein sequence ID" value="ENSCINP00000005480.3"/>
    <property type="gene ID" value="ENSCING00000002690.3"/>
</dbReference>
<dbReference type="SMART" id="SM00209">
    <property type="entry name" value="TSP1"/>
    <property type="match status" value="2"/>
</dbReference>
<dbReference type="PANTHER" id="PTHR20920:SF5">
    <property type="entry name" value="SMB DOMAIN-CONTAINING PROTEIN"/>
    <property type="match status" value="1"/>
</dbReference>
<reference evidence="7" key="1">
    <citation type="journal article" date="2002" name="Science">
        <title>The draft genome of Ciona intestinalis: insights into chordate and vertebrate origins.</title>
        <authorList>
            <person name="Dehal P."/>
            <person name="Satou Y."/>
            <person name="Campbell R.K."/>
            <person name="Chapman J."/>
            <person name="Degnan B."/>
            <person name="De Tomaso A."/>
            <person name="Davidson B."/>
            <person name="Di Gregorio A."/>
            <person name="Gelpke M."/>
            <person name="Goodstein D.M."/>
            <person name="Harafuji N."/>
            <person name="Hastings K.E."/>
            <person name="Ho I."/>
            <person name="Hotta K."/>
            <person name="Huang W."/>
            <person name="Kawashima T."/>
            <person name="Lemaire P."/>
            <person name="Martinez D."/>
            <person name="Meinertzhagen I.A."/>
            <person name="Necula S."/>
            <person name="Nonaka M."/>
            <person name="Putnam N."/>
            <person name="Rash S."/>
            <person name="Saiga H."/>
            <person name="Satake M."/>
            <person name="Terry A."/>
            <person name="Yamada L."/>
            <person name="Wang H.G."/>
            <person name="Awazu S."/>
            <person name="Azumi K."/>
            <person name="Boore J."/>
            <person name="Branno M."/>
            <person name="Chin-Bow S."/>
            <person name="DeSantis R."/>
            <person name="Doyle S."/>
            <person name="Francino P."/>
            <person name="Keys D.N."/>
            <person name="Haga S."/>
            <person name="Hayashi H."/>
            <person name="Hino K."/>
            <person name="Imai K.S."/>
            <person name="Inaba K."/>
            <person name="Kano S."/>
            <person name="Kobayashi K."/>
            <person name="Kobayashi M."/>
            <person name="Lee B.I."/>
            <person name="Makabe K.W."/>
            <person name="Manohar C."/>
            <person name="Matassi G."/>
            <person name="Medina M."/>
            <person name="Mochizuki Y."/>
            <person name="Mount S."/>
            <person name="Morishita T."/>
            <person name="Miura S."/>
            <person name="Nakayama A."/>
            <person name="Nishizaka S."/>
            <person name="Nomoto H."/>
            <person name="Ohta F."/>
            <person name="Oishi K."/>
            <person name="Rigoutsos I."/>
            <person name="Sano M."/>
            <person name="Sasaki A."/>
            <person name="Sasakura Y."/>
            <person name="Shoguchi E."/>
            <person name="Shin-i T."/>
            <person name="Spagnuolo A."/>
            <person name="Stainier D."/>
            <person name="Suzuki M.M."/>
            <person name="Tassy O."/>
            <person name="Takatori N."/>
            <person name="Tokuoka M."/>
            <person name="Yagi K."/>
            <person name="Yoshizaki F."/>
            <person name="Wada S."/>
            <person name="Zhang C."/>
            <person name="Hyatt P.D."/>
            <person name="Larimer F."/>
            <person name="Detter C."/>
            <person name="Doggett N."/>
            <person name="Glavina T."/>
            <person name="Hawkins T."/>
            <person name="Richardson P."/>
            <person name="Lucas S."/>
            <person name="Kohara Y."/>
            <person name="Levine M."/>
            <person name="Satoh N."/>
            <person name="Rokhsar D.S."/>
        </authorList>
    </citation>
    <scope>NUCLEOTIDE SEQUENCE [LARGE SCALE GENOMIC DNA]</scope>
</reference>
<dbReference type="GeneTree" id="ENSGT00940000173626"/>
<keyword evidence="3" id="KW-0325">Glycoprotein</keyword>
<evidence type="ECO:0000259" key="5">
    <source>
        <dbReference type="PROSITE" id="PS01186"/>
    </source>
</evidence>
<feature type="domain" description="EGF-like" evidence="5">
    <location>
        <begin position="158"/>
        <end position="169"/>
    </location>
</feature>
<dbReference type="InParanoid" id="F6XP13"/>